<sequence length="296" mass="33113">MDESPYTFFPSLLKGSKVRREPVYSKVKITKETHELATFVLGGDCVRHALITAGSKGLGRKVTESLLNMGYSVTVNYRSDDEAVRQMKEELQEYEEKLQFVQGDVTNKEDLKNMVELAAERFERIDALINNAGPYIFERKKLADYSEDEWYQMMEGNLSAVFHLFRMVIPMMRKQGFGRIITYGFQGADHAPGWMHRSAFGAAKVGLASLTKTIAIEEAENGITANMVCPGKIVGDMKESTIEEARQIKDDETPIGRSGTGEDIGRIISFLCDDRSDLITGTVIEATGGLNVIHRH</sequence>
<proteinExistence type="inferred from homology"/>
<dbReference type="CDD" id="cd05233">
    <property type="entry name" value="SDR_c"/>
    <property type="match status" value="1"/>
</dbReference>
<dbReference type="PANTHER" id="PTHR42879">
    <property type="entry name" value="3-OXOACYL-(ACYL-CARRIER-PROTEIN) REDUCTASE"/>
    <property type="match status" value="1"/>
</dbReference>
<dbReference type="EMBL" id="CABWLH010000009">
    <property type="protein sequence ID" value="VXB93304.1"/>
    <property type="molecule type" value="Genomic_DNA"/>
</dbReference>
<evidence type="ECO:0000256" key="3">
    <source>
        <dbReference type="SAM" id="Coils"/>
    </source>
</evidence>
<gene>
    <name evidence="4" type="primary">ytkK</name>
    <name evidence="4" type="ORF">BACI348_41911</name>
</gene>
<evidence type="ECO:0000256" key="2">
    <source>
        <dbReference type="ARBA" id="ARBA00023002"/>
    </source>
</evidence>
<evidence type="ECO:0000313" key="5">
    <source>
        <dbReference type="Proteomes" id="UP000433089"/>
    </source>
</evidence>
<keyword evidence="3" id="KW-0175">Coiled coil</keyword>
<comment type="similarity">
    <text evidence="1">Belongs to the short-chain dehydrogenases/reductases (SDR) family.</text>
</comment>
<keyword evidence="2 4" id="KW-0560">Oxidoreductase</keyword>
<dbReference type="Gene3D" id="3.40.50.720">
    <property type="entry name" value="NAD(P)-binding Rossmann-like Domain"/>
    <property type="match status" value="1"/>
</dbReference>
<dbReference type="InterPro" id="IPR036291">
    <property type="entry name" value="NAD(P)-bd_dom_sf"/>
</dbReference>
<name>A0A653UIC9_BACAB</name>
<dbReference type="Proteomes" id="UP000433089">
    <property type="component" value="Unassembled WGS sequence"/>
</dbReference>
<accession>A0A653UIC9</accession>
<dbReference type="PANTHER" id="PTHR42879:SF2">
    <property type="entry name" value="3-OXOACYL-[ACYL-CARRIER-PROTEIN] REDUCTASE FABG"/>
    <property type="match status" value="1"/>
</dbReference>
<dbReference type="Pfam" id="PF13561">
    <property type="entry name" value="adh_short_C2"/>
    <property type="match status" value="1"/>
</dbReference>
<dbReference type="SUPFAM" id="SSF51735">
    <property type="entry name" value="NAD(P)-binding Rossmann-fold domains"/>
    <property type="match status" value="1"/>
</dbReference>
<dbReference type="PRINTS" id="PR00081">
    <property type="entry name" value="GDHRDH"/>
</dbReference>
<dbReference type="InterPro" id="IPR002347">
    <property type="entry name" value="SDR_fam"/>
</dbReference>
<dbReference type="InterPro" id="IPR050259">
    <property type="entry name" value="SDR"/>
</dbReference>
<reference evidence="4 5" key="1">
    <citation type="submission" date="2019-10" db="EMBL/GenBank/DDBJ databases">
        <authorList>
            <person name="Karimi E."/>
        </authorList>
    </citation>
    <scope>NUCLEOTIDE SEQUENCE [LARGE SCALE GENOMIC DNA]</scope>
    <source>
        <strain evidence="4">Bacillus sp. 348</strain>
    </source>
</reference>
<protein>
    <submittedName>
        <fullName evidence="4">Putative 3-oxoacyl- acyl-carrier protein reductase</fullName>
        <ecNumber evidence="4">1.1.1.-</ecNumber>
    </submittedName>
</protein>
<organism evidence="4 5">
    <name type="scientific">Bacillus altitudinis</name>
    <dbReference type="NCBI Taxonomy" id="293387"/>
    <lineage>
        <taxon>Bacteria</taxon>
        <taxon>Bacillati</taxon>
        <taxon>Bacillota</taxon>
        <taxon>Bacilli</taxon>
        <taxon>Bacillales</taxon>
        <taxon>Bacillaceae</taxon>
        <taxon>Bacillus</taxon>
    </lineage>
</organism>
<dbReference type="FunFam" id="3.40.50.720:FF:000173">
    <property type="entry name" value="3-oxoacyl-[acyl-carrier protein] reductase"/>
    <property type="match status" value="1"/>
</dbReference>
<dbReference type="AlphaFoldDB" id="A0A653UIC9"/>
<dbReference type="GO" id="GO:0016491">
    <property type="term" value="F:oxidoreductase activity"/>
    <property type="evidence" value="ECO:0007669"/>
    <property type="project" value="UniProtKB-KW"/>
</dbReference>
<evidence type="ECO:0000313" key="4">
    <source>
        <dbReference type="EMBL" id="VXB93304.1"/>
    </source>
</evidence>
<evidence type="ECO:0000256" key="1">
    <source>
        <dbReference type="ARBA" id="ARBA00006484"/>
    </source>
</evidence>
<dbReference type="EC" id="1.1.1.-" evidence="4"/>
<feature type="coiled-coil region" evidence="3">
    <location>
        <begin position="77"/>
        <end position="111"/>
    </location>
</feature>